<evidence type="ECO:0000259" key="1">
    <source>
        <dbReference type="Pfam" id="PF05239"/>
    </source>
</evidence>
<organism evidence="2 3">
    <name type="scientific">Exobacillus caeni</name>
    <dbReference type="NCBI Taxonomy" id="2574798"/>
    <lineage>
        <taxon>Bacteria</taxon>
        <taxon>Bacillati</taxon>
        <taxon>Bacillota</taxon>
        <taxon>Bacilli</taxon>
        <taxon>Bacillales</taxon>
        <taxon>Guptibacillaceae</taxon>
        <taxon>Exobacillus</taxon>
    </lineage>
</organism>
<dbReference type="AlphaFoldDB" id="A0A5R9F5M4"/>
<dbReference type="Proteomes" id="UP000308230">
    <property type="component" value="Unassembled WGS sequence"/>
</dbReference>
<feature type="domain" description="PRC-barrel" evidence="1">
    <location>
        <begin position="130"/>
        <end position="204"/>
    </location>
</feature>
<comment type="caution">
    <text evidence="2">The sequence shown here is derived from an EMBL/GenBank/DDBJ whole genome shotgun (WGS) entry which is preliminary data.</text>
</comment>
<evidence type="ECO:0000313" key="2">
    <source>
        <dbReference type="EMBL" id="TLS39052.1"/>
    </source>
</evidence>
<keyword evidence="3" id="KW-1185">Reference proteome</keyword>
<dbReference type="EMBL" id="SWLG01000001">
    <property type="protein sequence ID" value="TLS39052.1"/>
    <property type="molecule type" value="Genomic_DNA"/>
</dbReference>
<proteinExistence type="predicted"/>
<dbReference type="OrthoDB" id="2892146at2"/>
<sequence length="214" mass="24394">MAIAGKELMDMTIVGKNTPDLKSKVENFYFDSRLGNIEFLEYDERLYVNHTENLAAHNDHHADEVLNSVEASGGFSNSNYPVTDDDRKENKMNKAIVLPFNQIEEIKNKRIVVSESADEMDYEMLNHLASYNQLKGAEVKTDDGREFGKVKDIIIDSDEEKVVALGLSDGLWSDLIGEGKQYLPFTEIVRLEGNQVIVENHAEEMLRDRFDDFL</sequence>
<evidence type="ECO:0000313" key="3">
    <source>
        <dbReference type="Proteomes" id="UP000308230"/>
    </source>
</evidence>
<dbReference type="Pfam" id="PF05239">
    <property type="entry name" value="PRC"/>
    <property type="match status" value="1"/>
</dbReference>
<gene>
    <name evidence="2" type="ORF">FCL54_01710</name>
</gene>
<dbReference type="RefSeq" id="WP_138122516.1">
    <property type="nucleotide sequence ID" value="NZ_SWLG01000001.1"/>
</dbReference>
<dbReference type="InterPro" id="IPR027275">
    <property type="entry name" value="PRC-brl_dom"/>
</dbReference>
<dbReference type="Gene3D" id="2.30.30.240">
    <property type="entry name" value="PRC-barrel domain"/>
    <property type="match status" value="1"/>
</dbReference>
<reference evidence="2 3" key="1">
    <citation type="submission" date="2019-04" db="EMBL/GenBank/DDBJ databases">
        <title>Bacillus caeni sp. nov., a bacterium isolated from mangrove sediment.</title>
        <authorList>
            <person name="Huang H."/>
            <person name="Mo K."/>
            <person name="Hu Y."/>
        </authorList>
    </citation>
    <scope>NUCLEOTIDE SEQUENCE [LARGE SCALE GENOMIC DNA]</scope>
    <source>
        <strain evidence="2 3">HB172195</strain>
    </source>
</reference>
<dbReference type="SUPFAM" id="SSF50346">
    <property type="entry name" value="PRC-barrel domain"/>
    <property type="match status" value="1"/>
</dbReference>
<protein>
    <recommendedName>
        <fullName evidence="1">PRC-barrel domain-containing protein</fullName>
    </recommendedName>
</protein>
<accession>A0A5R9F5M4</accession>
<name>A0A5R9F5M4_9BACL</name>
<dbReference type="InterPro" id="IPR011033">
    <property type="entry name" value="PRC_barrel-like_sf"/>
</dbReference>